<name>A0A1F5XHV4_9BACT</name>
<accession>A0A1F5XHV4</accession>
<gene>
    <name evidence="2" type="ORF">A3B19_02945</name>
</gene>
<evidence type="ECO:0000313" key="2">
    <source>
        <dbReference type="EMBL" id="OGF87512.1"/>
    </source>
</evidence>
<dbReference type="Proteomes" id="UP000177346">
    <property type="component" value="Unassembled WGS sequence"/>
</dbReference>
<comment type="caution">
    <text evidence="2">The sequence shown here is derived from an EMBL/GenBank/DDBJ whole genome shotgun (WGS) entry which is preliminary data.</text>
</comment>
<evidence type="ECO:0000256" key="1">
    <source>
        <dbReference type="SAM" id="MobiDB-lite"/>
    </source>
</evidence>
<feature type="region of interest" description="Disordered" evidence="1">
    <location>
        <begin position="156"/>
        <end position="199"/>
    </location>
</feature>
<proteinExistence type="predicted"/>
<dbReference type="EMBL" id="MFIF01000005">
    <property type="protein sequence ID" value="OGF87512.1"/>
    <property type="molecule type" value="Genomic_DNA"/>
</dbReference>
<reference evidence="2 3" key="1">
    <citation type="journal article" date="2016" name="Nat. Commun.">
        <title>Thousands of microbial genomes shed light on interconnected biogeochemical processes in an aquifer system.</title>
        <authorList>
            <person name="Anantharaman K."/>
            <person name="Brown C.T."/>
            <person name="Hug L.A."/>
            <person name="Sharon I."/>
            <person name="Castelle C.J."/>
            <person name="Probst A.J."/>
            <person name="Thomas B.C."/>
            <person name="Singh A."/>
            <person name="Wilkins M.J."/>
            <person name="Karaoz U."/>
            <person name="Brodie E.L."/>
            <person name="Williams K.H."/>
            <person name="Hubbard S.S."/>
            <person name="Banfield J.F."/>
        </authorList>
    </citation>
    <scope>NUCLEOTIDE SEQUENCE [LARGE SCALE GENOMIC DNA]</scope>
</reference>
<protein>
    <submittedName>
        <fullName evidence="2">Uncharacterized protein</fullName>
    </submittedName>
</protein>
<evidence type="ECO:0000313" key="3">
    <source>
        <dbReference type="Proteomes" id="UP000177346"/>
    </source>
</evidence>
<sequence>MADQKDILERVSDLPENLRKALFAPATAEAIKEAGKKYGLMIDKVGELAQETGRVMLGITPPSEYVKNLTSRLGVAPEKARAIAEEINQKVFQPVRESLKRIHGLGAQKPLPTREDIKPPPKPPEIKPEIGEIPSIFVKNIPPPVGESAKVVPDIIPQKPESLPPNHLAAKSALEKELNAPALKQGPQYEKDPYREQIE</sequence>
<organism evidence="2 3">
    <name type="scientific">Candidatus Giovannonibacteria bacterium RIFCSPLOWO2_01_FULL_46_32</name>
    <dbReference type="NCBI Taxonomy" id="1798353"/>
    <lineage>
        <taxon>Bacteria</taxon>
        <taxon>Candidatus Giovannoniibacteriota</taxon>
    </lineage>
</organism>
<feature type="compositionally biased region" description="Basic and acidic residues" evidence="1">
    <location>
        <begin position="112"/>
        <end position="129"/>
    </location>
</feature>
<feature type="region of interest" description="Disordered" evidence="1">
    <location>
        <begin position="103"/>
        <end position="129"/>
    </location>
</feature>
<dbReference type="AlphaFoldDB" id="A0A1F5XHV4"/>
<feature type="compositionally biased region" description="Basic and acidic residues" evidence="1">
    <location>
        <begin position="189"/>
        <end position="199"/>
    </location>
</feature>